<proteinExistence type="predicted"/>
<reference evidence="4" key="1">
    <citation type="submission" date="2020-08" db="EMBL/GenBank/DDBJ databases">
        <title>Genome public.</title>
        <authorList>
            <person name="Liu C."/>
            <person name="Sun Q."/>
        </authorList>
    </citation>
    <scope>NUCLEOTIDE SEQUENCE</scope>
    <source>
        <strain evidence="4">BX21</strain>
    </source>
</reference>
<dbReference type="SMART" id="SM00028">
    <property type="entry name" value="TPR"/>
    <property type="match status" value="4"/>
</dbReference>
<evidence type="ECO:0000313" key="5">
    <source>
        <dbReference type="Proteomes" id="UP000601171"/>
    </source>
</evidence>
<feature type="repeat" description="TPR" evidence="3">
    <location>
        <begin position="259"/>
        <end position="292"/>
    </location>
</feature>
<evidence type="ECO:0000256" key="2">
    <source>
        <dbReference type="ARBA" id="ARBA00022803"/>
    </source>
</evidence>
<dbReference type="AlphaFoldDB" id="A0A926EVI9"/>
<dbReference type="PANTHER" id="PTHR44858:SF1">
    <property type="entry name" value="UDP-N-ACETYLGLUCOSAMINE--PEPTIDE N-ACETYLGLUCOSAMINYLTRANSFERASE SPINDLY-RELATED"/>
    <property type="match status" value="1"/>
</dbReference>
<dbReference type="Proteomes" id="UP000601171">
    <property type="component" value="Unassembled WGS sequence"/>
</dbReference>
<feature type="repeat" description="TPR" evidence="3">
    <location>
        <begin position="327"/>
        <end position="360"/>
    </location>
</feature>
<dbReference type="Pfam" id="PF13181">
    <property type="entry name" value="TPR_8"/>
    <property type="match status" value="2"/>
</dbReference>
<dbReference type="Gene3D" id="1.25.40.10">
    <property type="entry name" value="Tetratricopeptide repeat domain"/>
    <property type="match status" value="3"/>
</dbReference>
<dbReference type="SUPFAM" id="SSF48452">
    <property type="entry name" value="TPR-like"/>
    <property type="match status" value="2"/>
</dbReference>
<gene>
    <name evidence="4" type="ORF">H8707_13830</name>
</gene>
<evidence type="ECO:0000256" key="3">
    <source>
        <dbReference type="PROSITE-ProRule" id="PRU00339"/>
    </source>
</evidence>
<dbReference type="InterPro" id="IPR011990">
    <property type="entry name" value="TPR-like_helical_dom_sf"/>
</dbReference>
<dbReference type="EMBL" id="JACRTG010000034">
    <property type="protein sequence ID" value="MBC8589295.1"/>
    <property type="molecule type" value="Genomic_DNA"/>
</dbReference>
<dbReference type="PANTHER" id="PTHR44858">
    <property type="entry name" value="TETRATRICOPEPTIDE REPEAT PROTEIN 6"/>
    <property type="match status" value="1"/>
</dbReference>
<keyword evidence="1" id="KW-0677">Repeat</keyword>
<comment type="caution">
    <text evidence="4">The sequence shown here is derived from an EMBL/GenBank/DDBJ whole genome shotgun (WGS) entry which is preliminary data.</text>
</comment>
<sequence>MDIVNKYFKENHKNITFLELKDSALVKIKNFTINKDLPLPIITDNLIEEIYQGNLENEINLSQIIDGIIYLLGVDSDFPNLDRYVEILNSYNPNINAYIYNVAIKKISEGDIEFGGIFLRALIYLDSKNLNVRFNYALVLEEMGRKYIESNDEKGEEFLTASTNELESIVEMDEKYSLAYYKLGFHHKYFEQYIKAKLTWNKFLTVDKDENRLQEIREEIDLIDDNVKFETGLTYLTYNEFGKALDSFLKLLPRYGDEWNVLYLLAMCYKGLSESDKAIEYLHKAIEINDEEPDLYNELGIINFLDGKIIEAIGIFNEGIEKTDHDYKLYFNRGLGYIQLGEYNLALKDVKMAYELNPKDENVVNQLKELEDLMSSI</sequence>
<evidence type="ECO:0000313" key="4">
    <source>
        <dbReference type="EMBL" id="MBC8589295.1"/>
    </source>
</evidence>
<accession>A0A926EVI9</accession>
<dbReference type="RefSeq" id="WP_262430760.1">
    <property type="nucleotide sequence ID" value="NZ_JACRTG010000034.1"/>
</dbReference>
<dbReference type="InterPro" id="IPR019734">
    <property type="entry name" value="TPR_rpt"/>
</dbReference>
<dbReference type="PROSITE" id="PS50005">
    <property type="entry name" value="TPR"/>
    <property type="match status" value="2"/>
</dbReference>
<evidence type="ECO:0008006" key="6">
    <source>
        <dbReference type="Google" id="ProtNLM"/>
    </source>
</evidence>
<dbReference type="PROSITE" id="PS50293">
    <property type="entry name" value="TPR_REGION"/>
    <property type="match status" value="1"/>
</dbReference>
<keyword evidence="5" id="KW-1185">Reference proteome</keyword>
<keyword evidence="2 3" id="KW-0802">TPR repeat</keyword>
<organism evidence="4 5">
    <name type="scientific">Paratissierella segnis</name>
    <dbReference type="NCBI Taxonomy" id="2763679"/>
    <lineage>
        <taxon>Bacteria</taxon>
        <taxon>Bacillati</taxon>
        <taxon>Bacillota</taxon>
        <taxon>Tissierellia</taxon>
        <taxon>Tissierellales</taxon>
        <taxon>Tissierellaceae</taxon>
        <taxon>Paratissierella</taxon>
    </lineage>
</organism>
<protein>
    <recommendedName>
        <fullName evidence="6">Tetratricopeptide repeat protein</fullName>
    </recommendedName>
</protein>
<name>A0A926EVI9_9FIRM</name>
<evidence type="ECO:0000256" key="1">
    <source>
        <dbReference type="ARBA" id="ARBA00022737"/>
    </source>
</evidence>
<dbReference type="InterPro" id="IPR050498">
    <property type="entry name" value="Ycf3"/>
</dbReference>